<keyword evidence="3" id="KW-1185">Reference proteome</keyword>
<dbReference type="InParanoid" id="A0A151GW40"/>
<organism evidence="2 3">
    <name type="scientific">Drechmeria coniospora</name>
    <name type="common">Nematophagous fungus</name>
    <name type="synonym">Meria coniospora</name>
    <dbReference type="NCBI Taxonomy" id="98403"/>
    <lineage>
        <taxon>Eukaryota</taxon>
        <taxon>Fungi</taxon>
        <taxon>Dikarya</taxon>
        <taxon>Ascomycota</taxon>
        <taxon>Pezizomycotina</taxon>
        <taxon>Sordariomycetes</taxon>
        <taxon>Hypocreomycetidae</taxon>
        <taxon>Hypocreales</taxon>
        <taxon>Ophiocordycipitaceae</taxon>
        <taxon>Drechmeria</taxon>
    </lineage>
</organism>
<dbReference type="GeneID" id="63715048"/>
<name>A0A151GW40_DRECN</name>
<protein>
    <submittedName>
        <fullName evidence="2">Uncharacterized protein</fullName>
    </submittedName>
</protein>
<evidence type="ECO:0000256" key="1">
    <source>
        <dbReference type="SAM" id="MobiDB-lite"/>
    </source>
</evidence>
<reference evidence="2 3" key="1">
    <citation type="journal article" date="2016" name="Sci. Rep.">
        <title>Insights into Adaptations to a Near-Obligate Nematode Endoparasitic Lifestyle from the Finished Genome of Drechmeria coniospora.</title>
        <authorList>
            <person name="Zhang L."/>
            <person name="Zhou Z."/>
            <person name="Guo Q."/>
            <person name="Fokkens L."/>
            <person name="Miskei M."/>
            <person name="Pocsi I."/>
            <person name="Zhang W."/>
            <person name="Chen M."/>
            <person name="Wang L."/>
            <person name="Sun Y."/>
            <person name="Donzelli B.G."/>
            <person name="Gibson D.M."/>
            <person name="Nelson D.R."/>
            <person name="Luo J.G."/>
            <person name="Rep M."/>
            <person name="Liu H."/>
            <person name="Yang S."/>
            <person name="Wang J."/>
            <person name="Krasnoff S.B."/>
            <person name="Xu Y."/>
            <person name="Molnar I."/>
            <person name="Lin M."/>
        </authorList>
    </citation>
    <scope>NUCLEOTIDE SEQUENCE [LARGE SCALE GENOMIC DNA]</scope>
    <source>
        <strain evidence="2 3">ARSEF 6962</strain>
    </source>
</reference>
<sequence>MSSNPPFGNELLGFVKMNHLWTRRTGFCHFIVTFTAEGEPMQEAKEASRLVEMVQSCTIWDRLGCQLQYCGDALTQSPSGLVFSMQHNDLSSALVAPSGALTAEFRSLQCSINVSARNHQSNGDHRERKKRKVACQDAKAEGKHFDMASEEDDSFFQALAPSDRQAIDNFCLIMNFNHDDKKDAIHSALFRRGPSPNNVQILVHASLSMLVSGHKGQHRGVTVLESNPHCSLISLAPGVFHVPYLTAVSDRAKFLPIIATSLARMRNAESPILRQKMAALLETGTGAVEGGDMNPIFTPTAERITRSIERSFWVVIVSTIKPPPLPKKHMTVPRASEVSPHDAASETGFEWPQIGTGLPTLVTYFGENEHGMFLEQDSSPGSALANAFVDHSHPPSFCSSASESQSSFSSESYDSPVSQEISNHQQRAADFVPSQPYHHLEHSHTPEATFMNVDVGYIPEKAGNELPFAYPAIYTTVDQCMYPNGV</sequence>
<feature type="region of interest" description="Disordered" evidence="1">
    <location>
        <begin position="395"/>
        <end position="415"/>
    </location>
</feature>
<evidence type="ECO:0000313" key="3">
    <source>
        <dbReference type="Proteomes" id="UP000076580"/>
    </source>
</evidence>
<dbReference type="Proteomes" id="UP000076580">
    <property type="component" value="Chromosome 01"/>
</dbReference>
<dbReference type="EMBL" id="LAYC01000001">
    <property type="protein sequence ID" value="KYK61263.1"/>
    <property type="molecule type" value="Genomic_DNA"/>
</dbReference>
<evidence type="ECO:0000313" key="2">
    <source>
        <dbReference type="EMBL" id="KYK61263.1"/>
    </source>
</evidence>
<dbReference type="AlphaFoldDB" id="A0A151GW40"/>
<accession>A0A151GW40</accession>
<dbReference type="STRING" id="98403.A0A151GW40"/>
<gene>
    <name evidence="2" type="ORF">DCS_02405</name>
</gene>
<dbReference type="RefSeq" id="XP_040660615.1">
    <property type="nucleotide sequence ID" value="XM_040799732.1"/>
</dbReference>
<proteinExistence type="predicted"/>
<comment type="caution">
    <text evidence="2">The sequence shown here is derived from an EMBL/GenBank/DDBJ whole genome shotgun (WGS) entry which is preliminary data.</text>
</comment>